<evidence type="ECO:0000256" key="1">
    <source>
        <dbReference type="SAM" id="SignalP"/>
    </source>
</evidence>
<name>M1MPL5_9CLOT</name>
<dbReference type="HOGENOM" id="CLU_1955802_0_0_9"/>
<gene>
    <name evidence="2" type="ORF">Cspa_c29150</name>
</gene>
<evidence type="ECO:0000313" key="2">
    <source>
        <dbReference type="EMBL" id="AGF56676.1"/>
    </source>
</evidence>
<dbReference type="AlphaFoldDB" id="M1MPL5"/>
<feature type="chain" id="PRO_5004015654" evidence="1">
    <location>
        <begin position="27"/>
        <end position="128"/>
    </location>
</feature>
<protein>
    <submittedName>
        <fullName evidence="2">Esterase PHB depolymerase</fullName>
    </submittedName>
</protein>
<reference evidence="2 3" key="1">
    <citation type="submission" date="2013-02" db="EMBL/GenBank/DDBJ databases">
        <title>Genome sequence of Clostridium saccharoperbutylacetonicum N1-4(HMT).</title>
        <authorList>
            <person name="Poehlein A."/>
            <person name="Daniel R."/>
        </authorList>
    </citation>
    <scope>NUCLEOTIDE SEQUENCE [LARGE SCALE GENOMIC DNA]</scope>
    <source>
        <strain evidence="3">N1-4(HMT)</strain>
    </source>
</reference>
<accession>M1MPL5</accession>
<proteinExistence type="predicted"/>
<evidence type="ECO:0000313" key="3">
    <source>
        <dbReference type="Proteomes" id="UP000011728"/>
    </source>
</evidence>
<dbReference type="KEGG" id="csr:Cspa_c29150"/>
<dbReference type="RefSeq" id="WP_015392995.1">
    <property type="nucleotide sequence ID" value="NC_020291.1"/>
</dbReference>
<feature type="signal peptide" evidence="1">
    <location>
        <begin position="1"/>
        <end position="26"/>
    </location>
</feature>
<keyword evidence="3" id="KW-1185">Reference proteome</keyword>
<dbReference type="Proteomes" id="UP000011728">
    <property type="component" value="Chromosome"/>
</dbReference>
<keyword evidence="1" id="KW-0732">Signal</keyword>
<sequence>MLKRVTKVTSLLVAAASIVSIVPVMAADIKKFDAKEGTIYNAIVKGGGKAIIDGEINGEDEAIYYVAGGKYTKLDNASPGDEINDIVEDKYLKMNDGDYYIDLTNGEKTEKYIDQNIKDDRAEALRKK</sequence>
<dbReference type="EMBL" id="CP004121">
    <property type="protein sequence ID" value="AGF56676.1"/>
    <property type="molecule type" value="Genomic_DNA"/>
</dbReference>
<dbReference type="PATRIC" id="fig|931276.5.peg.2932"/>
<organism evidence="2 3">
    <name type="scientific">Clostridium saccharoperbutylacetonicum N1-4(HMT)</name>
    <dbReference type="NCBI Taxonomy" id="931276"/>
    <lineage>
        <taxon>Bacteria</taxon>
        <taxon>Bacillati</taxon>
        <taxon>Bacillota</taxon>
        <taxon>Clostridia</taxon>
        <taxon>Eubacteriales</taxon>
        <taxon>Clostridiaceae</taxon>
        <taxon>Clostridium</taxon>
    </lineage>
</organism>